<name>A0A6V7PVQ6_ANACO</name>
<keyword evidence="4" id="KW-0378">Hydrolase</keyword>
<dbReference type="Gene3D" id="3.90.70.10">
    <property type="entry name" value="Cysteine proteinases"/>
    <property type="match status" value="2"/>
</dbReference>
<dbReference type="InterPro" id="IPR025660">
    <property type="entry name" value="Pept_his_AS"/>
</dbReference>
<feature type="domain" description="Cathepsin propeptide inhibitor" evidence="10">
    <location>
        <begin position="38"/>
        <end position="95"/>
    </location>
</feature>
<dbReference type="PROSITE" id="PS00639">
    <property type="entry name" value="THIOL_PROTEASE_HIS"/>
    <property type="match status" value="1"/>
</dbReference>
<evidence type="ECO:0000256" key="7">
    <source>
        <dbReference type="ARBA" id="ARBA00023157"/>
    </source>
</evidence>
<comment type="similarity">
    <text evidence="1">Belongs to the peptidase C1 family.</text>
</comment>
<keyword evidence="8" id="KW-1133">Transmembrane helix</keyword>
<proteinExistence type="inferred from homology"/>
<keyword evidence="7" id="KW-1015">Disulfide bond</keyword>
<keyword evidence="5" id="KW-0788">Thiol protease</keyword>
<dbReference type="InterPro" id="IPR039417">
    <property type="entry name" value="Peptidase_C1A_papain-like"/>
</dbReference>
<dbReference type="GO" id="GO:0006508">
    <property type="term" value="P:proteolysis"/>
    <property type="evidence" value="ECO:0007669"/>
    <property type="project" value="UniProtKB-KW"/>
</dbReference>
<feature type="domain" description="Peptidase C1A papain C-terminal" evidence="9">
    <location>
        <begin position="454"/>
        <end position="665"/>
    </location>
</feature>
<keyword evidence="8" id="KW-0812">Transmembrane</keyword>
<keyword evidence="3" id="KW-0732">Signal</keyword>
<reference evidence="11" key="1">
    <citation type="submission" date="2020-07" db="EMBL/GenBank/DDBJ databases">
        <authorList>
            <person name="Lin J."/>
        </authorList>
    </citation>
    <scope>NUCLEOTIDE SEQUENCE</scope>
</reference>
<feature type="domain" description="Peptidase C1A papain C-terminal" evidence="9">
    <location>
        <begin position="126"/>
        <end position="337"/>
    </location>
</feature>
<dbReference type="PRINTS" id="PR00705">
    <property type="entry name" value="PAPAIN"/>
</dbReference>
<feature type="domain" description="Cathepsin propeptide inhibitor" evidence="10">
    <location>
        <begin position="366"/>
        <end position="423"/>
    </location>
</feature>
<evidence type="ECO:0000313" key="11">
    <source>
        <dbReference type="EMBL" id="CAD1834783.1"/>
    </source>
</evidence>
<evidence type="ECO:0000256" key="2">
    <source>
        <dbReference type="ARBA" id="ARBA00022670"/>
    </source>
</evidence>
<organism evidence="11">
    <name type="scientific">Ananas comosus var. bracteatus</name>
    <name type="common">red pineapple</name>
    <dbReference type="NCBI Taxonomy" id="296719"/>
    <lineage>
        <taxon>Eukaryota</taxon>
        <taxon>Viridiplantae</taxon>
        <taxon>Streptophyta</taxon>
        <taxon>Embryophyta</taxon>
        <taxon>Tracheophyta</taxon>
        <taxon>Spermatophyta</taxon>
        <taxon>Magnoliopsida</taxon>
        <taxon>Liliopsida</taxon>
        <taxon>Poales</taxon>
        <taxon>Bromeliaceae</taxon>
        <taxon>Bromelioideae</taxon>
        <taxon>Ananas</taxon>
    </lineage>
</organism>
<gene>
    <name evidence="11" type="ORF">CB5_LOCUS17994</name>
</gene>
<dbReference type="PROSITE" id="PS00139">
    <property type="entry name" value="THIOL_PROTEASE_CYS"/>
    <property type="match status" value="1"/>
</dbReference>
<evidence type="ECO:0000256" key="5">
    <source>
        <dbReference type="ARBA" id="ARBA00022807"/>
    </source>
</evidence>
<accession>A0A6V7PVQ6</accession>
<evidence type="ECO:0000256" key="6">
    <source>
        <dbReference type="ARBA" id="ARBA00023145"/>
    </source>
</evidence>
<dbReference type="SUPFAM" id="SSF54001">
    <property type="entry name" value="Cysteine proteinases"/>
    <property type="match status" value="2"/>
</dbReference>
<dbReference type="PANTHER" id="PTHR12411">
    <property type="entry name" value="CYSTEINE PROTEASE FAMILY C1-RELATED"/>
    <property type="match status" value="1"/>
</dbReference>
<dbReference type="InterPro" id="IPR000668">
    <property type="entry name" value="Peptidase_C1A_C"/>
</dbReference>
<dbReference type="AlphaFoldDB" id="A0A6V7PVQ6"/>
<dbReference type="EMBL" id="LR862152">
    <property type="protein sequence ID" value="CAD1834783.1"/>
    <property type="molecule type" value="Genomic_DNA"/>
</dbReference>
<dbReference type="InterPro" id="IPR013128">
    <property type="entry name" value="Peptidase_C1A"/>
</dbReference>
<protein>
    <submittedName>
        <fullName evidence="11">Uncharacterized protein</fullName>
    </submittedName>
</protein>
<evidence type="ECO:0000256" key="8">
    <source>
        <dbReference type="SAM" id="Phobius"/>
    </source>
</evidence>
<dbReference type="Pfam" id="PF08246">
    <property type="entry name" value="Inhibitor_I29"/>
    <property type="match status" value="2"/>
</dbReference>
<keyword evidence="8" id="KW-0472">Membrane</keyword>
<evidence type="ECO:0000256" key="1">
    <source>
        <dbReference type="ARBA" id="ARBA00008455"/>
    </source>
</evidence>
<dbReference type="InterPro" id="IPR013201">
    <property type="entry name" value="Prot_inhib_I29"/>
</dbReference>
<dbReference type="SMART" id="SM00848">
    <property type="entry name" value="Inhibitor_I29"/>
    <property type="match status" value="2"/>
</dbReference>
<dbReference type="SMART" id="SM00645">
    <property type="entry name" value="Pept_C1"/>
    <property type="match status" value="2"/>
</dbReference>
<dbReference type="Pfam" id="PF00112">
    <property type="entry name" value="Peptidase_C1"/>
    <property type="match status" value="2"/>
</dbReference>
<evidence type="ECO:0000256" key="3">
    <source>
        <dbReference type="ARBA" id="ARBA00022729"/>
    </source>
</evidence>
<evidence type="ECO:0000256" key="4">
    <source>
        <dbReference type="ARBA" id="ARBA00022801"/>
    </source>
</evidence>
<feature type="transmembrane region" description="Helical" evidence="8">
    <location>
        <begin position="6"/>
        <end position="25"/>
    </location>
</feature>
<keyword evidence="6" id="KW-0865">Zymogen</keyword>
<evidence type="ECO:0000259" key="10">
    <source>
        <dbReference type="SMART" id="SM00848"/>
    </source>
</evidence>
<evidence type="ECO:0000259" key="9">
    <source>
        <dbReference type="SMART" id="SM00645"/>
    </source>
</evidence>
<keyword evidence="2" id="KW-0645">Protease</keyword>
<dbReference type="CDD" id="cd02248">
    <property type="entry name" value="Peptidase_C1A"/>
    <property type="match status" value="2"/>
</dbReference>
<dbReference type="FunFam" id="3.90.70.10:FF:000067">
    <property type="entry name" value="Senescence-specific cysteine protease"/>
    <property type="match status" value="2"/>
</dbReference>
<sequence length="666" mass="74304">MALTFQFLLTGSSLILLCFSFWFSSWNTRIDGPGMTMFEYWMSEHGRVYANAKEKQKRYEIFENNVKYIEGFNKVGGRSYTLGVNQFSDLTNEEFTNTYAVGIAEQDIPTDIETAPMDSEYENAALRPSVDWRTEGAVTEVKNQLGCGCCWAFSTVATVESIYKIKKGQLKSLSEQEVLDCSNGGDCTGDSRYEAFDFIVANQGLTTEANYPYTASKGACDQTKLPDHAAYITGYRMVTQNNEAELMKAVNDQPVAVAVNARPWQQYTGGIFDQDCSPDVTHAVVVVGYGEESGKKYWILKNSYGPNWGESGYMRIAKDVAAKEGLCVMAFTFQFFLMGSSLVLLCFSLWFSSWNTRIDGPTMTMFEDWMSEHGRAYANAKEKQQRYKIFKNNVKYIEGFNKVGGRSYTLGVNQFSDLTNEEFVKTYAAGIAEQDIPTDKEVCLVDFEYENMSLRATVDWRTRGAVTKVKKQGDCNSCWAFSVVATVESIYKIKKGELKSLSEQQVLDCSDGGDCSGGSRLKAFRYIVANKGLTTEANYPYKASKGVCDKTKESDHAAYITGCRLVTRNDEAKLMKAVNNQPVAVAVNAGPWKHYTSGIFDKDCPPDVNHCAAIVGYGEESGKKYWILKNSYGPEWGESGYIRIAKDVAAKEGLCGIAKAPLYPYI</sequence>
<dbReference type="InterPro" id="IPR000169">
    <property type="entry name" value="Pept_cys_AS"/>
</dbReference>
<dbReference type="GO" id="GO:0008234">
    <property type="term" value="F:cysteine-type peptidase activity"/>
    <property type="evidence" value="ECO:0007669"/>
    <property type="project" value="UniProtKB-KW"/>
</dbReference>
<dbReference type="InterPro" id="IPR038765">
    <property type="entry name" value="Papain-like_cys_pep_sf"/>
</dbReference>